<comment type="caution">
    <text evidence="1">The sequence shown here is derived from an EMBL/GenBank/DDBJ whole genome shotgun (WGS) entry which is preliminary data.</text>
</comment>
<accession>A0AAE0F9Q5</accession>
<dbReference type="Proteomes" id="UP001190700">
    <property type="component" value="Unassembled WGS sequence"/>
</dbReference>
<reference evidence="1 2" key="1">
    <citation type="journal article" date="2015" name="Genome Biol. Evol.">
        <title>Comparative Genomics of a Bacterivorous Green Alga Reveals Evolutionary Causalities and Consequences of Phago-Mixotrophic Mode of Nutrition.</title>
        <authorList>
            <person name="Burns J.A."/>
            <person name="Paasch A."/>
            <person name="Narechania A."/>
            <person name="Kim E."/>
        </authorList>
    </citation>
    <scope>NUCLEOTIDE SEQUENCE [LARGE SCALE GENOMIC DNA]</scope>
    <source>
        <strain evidence="1 2">PLY_AMNH</strain>
    </source>
</reference>
<sequence>MGLRRNVKKGQWEPVRLIEHLGLKRDLQKGQFQATQRRAHKCHAKKQKLPCDAARKSEVAASEDCGSLYQPVPAFTCRCQSRYQAVPVARLQA</sequence>
<evidence type="ECO:0000313" key="2">
    <source>
        <dbReference type="Proteomes" id="UP001190700"/>
    </source>
</evidence>
<organism evidence="1 2">
    <name type="scientific">Cymbomonas tetramitiformis</name>
    <dbReference type="NCBI Taxonomy" id="36881"/>
    <lineage>
        <taxon>Eukaryota</taxon>
        <taxon>Viridiplantae</taxon>
        <taxon>Chlorophyta</taxon>
        <taxon>Pyramimonadophyceae</taxon>
        <taxon>Pyramimonadales</taxon>
        <taxon>Pyramimonadaceae</taxon>
        <taxon>Cymbomonas</taxon>
    </lineage>
</organism>
<dbReference type="AlphaFoldDB" id="A0AAE0F9Q5"/>
<gene>
    <name evidence="1" type="ORF">CYMTET_35211</name>
</gene>
<evidence type="ECO:0000313" key="1">
    <source>
        <dbReference type="EMBL" id="KAK3255614.1"/>
    </source>
</evidence>
<proteinExistence type="predicted"/>
<protein>
    <submittedName>
        <fullName evidence="1">Uncharacterized protein</fullName>
    </submittedName>
</protein>
<keyword evidence="2" id="KW-1185">Reference proteome</keyword>
<dbReference type="EMBL" id="LGRX02022439">
    <property type="protein sequence ID" value="KAK3255614.1"/>
    <property type="molecule type" value="Genomic_DNA"/>
</dbReference>
<name>A0AAE0F9Q5_9CHLO</name>